<proteinExistence type="inferred from homology"/>
<dbReference type="KEGG" id="kpd:CW740_10325"/>
<dbReference type="HAMAP" id="MF_00536">
    <property type="entry name" value="PdxA"/>
    <property type="match status" value="1"/>
</dbReference>
<dbReference type="Gene3D" id="3.40.718.10">
    <property type="entry name" value="Isopropylmalate Dehydrogenase"/>
    <property type="match status" value="1"/>
</dbReference>
<dbReference type="GO" id="GO:0000287">
    <property type="term" value="F:magnesium ion binding"/>
    <property type="evidence" value="ECO:0007669"/>
    <property type="project" value="UniProtKB-UniRule"/>
</dbReference>
<dbReference type="Pfam" id="PF04166">
    <property type="entry name" value="PdxA"/>
    <property type="match status" value="1"/>
</dbReference>
<keyword evidence="6 10" id="KW-0560">Oxidoreductase</keyword>
<dbReference type="GO" id="GO:0008270">
    <property type="term" value="F:zinc ion binding"/>
    <property type="evidence" value="ECO:0007669"/>
    <property type="project" value="UniProtKB-UniRule"/>
</dbReference>
<evidence type="ECO:0000256" key="7">
    <source>
        <dbReference type="ARBA" id="ARBA00023027"/>
    </source>
</evidence>
<comment type="catalytic activity">
    <reaction evidence="10">
        <text>4-(phosphooxy)-L-threonine + NAD(+) = 3-amino-2-oxopropyl phosphate + CO2 + NADH</text>
        <dbReference type="Rhea" id="RHEA:32275"/>
        <dbReference type="ChEBI" id="CHEBI:16526"/>
        <dbReference type="ChEBI" id="CHEBI:57279"/>
        <dbReference type="ChEBI" id="CHEBI:57540"/>
        <dbReference type="ChEBI" id="CHEBI:57945"/>
        <dbReference type="ChEBI" id="CHEBI:58452"/>
        <dbReference type="EC" id="1.1.1.262"/>
    </reaction>
</comment>
<name>A0A2K9AGU5_9GAMM</name>
<dbReference type="GO" id="GO:0051287">
    <property type="term" value="F:NAD binding"/>
    <property type="evidence" value="ECO:0007669"/>
    <property type="project" value="InterPro"/>
</dbReference>
<evidence type="ECO:0000256" key="5">
    <source>
        <dbReference type="ARBA" id="ARBA00022857"/>
    </source>
</evidence>
<dbReference type="NCBIfam" id="TIGR00557">
    <property type="entry name" value="pdxA"/>
    <property type="match status" value="1"/>
</dbReference>
<dbReference type="OrthoDB" id="9801783at2"/>
<comment type="function">
    <text evidence="10">Catalyzes the NAD(P)-dependent oxidation of 4-(phosphooxy)-L-threonine (HTP) into 2-amino-3-oxo-4-(phosphooxy)butyric acid which spontaneously decarboxylates to form 3-amino-2-oxopropyl phosphate (AHAP).</text>
</comment>
<feature type="binding site" evidence="10">
    <location>
        <position position="267"/>
    </location>
    <ligand>
        <name>a divalent metal cation</name>
        <dbReference type="ChEBI" id="CHEBI:60240"/>
        <note>ligand shared between dimeric partners</note>
    </ligand>
</feature>
<comment type="pathway">
    <text evidence="10">Cofactor biosynthesis; pyridoxine 5'-phosphate biosynthesis; pyridoxine 5'-phosphate from D-erythrose 4-phosphate: step 4/5.</text>
</comment>
<dbReference type="Proteomes" id="UP000232693">
    <property type="component" value="Chromosome"/>
</dbReference>
<keyword evidence="2 10" id="KW-0479">Metal-binding</keyword>
<dbReference type="EC" id="1.1.1.262" evidence="10"/>
<comment type="similarity">
    <text evidence="10">Belongs to the PdxA family.</text>
</comment>
<dbReference type="GO" id="GO:0008615">
    <property type="term" value="P:pyridoxine biosynthetic process"/>
    <property type="evidence" value="ECO:0007669"/>
    <property type="project" value="UniProtKB-UniRule"/>
</dbReference>
<dbReference type="GO" id="GO:0042823">
    <property type="term" value="P:pyridoxal phosphate biosynthetic process"/>
    <property type="evidence" value="ECO:0007669"/>
    <property type="project" value="UniProtKB-UniRule"/>
</dbReference>
<dbReference type="SUPFAM" id="SSF53659">
    <property type="entry name" value="Isocitrate/Isopropylmalate dehydrogenase-like"/>
    <property type="match status" value="1"/>
</dbReference>
<keyword evidence="12" id="KW-1185">Reference proteome</keyword>
<comment type="cofactor">
    <cofactor evidence="10">
        <name>Zn(2+)</name>
        <dbReference type="ChEBI" id="CHEBI:29105"/>
    </cofactor>
    <cofactor evidence="10">
        <name>Mg(2+)</name>
        <dbReference type="ChEBI" id="CHEBI:18420"/>
    </cofactor>
    <cofactor evidence="10">
        <name>Co(2+)</name>
        <dbReference type="ChEBI" id="CHEBI:48828"/>
    </cofactor>
    <text evidence="10">Binds 1 divalent metal cation per subunit. Can use ions such as Zn(2+), Mg(2+) or Co(2+).</text>
</comment>
<gene>
    <name evidence="10 11" type="primary">pdxA</name>
    <name evidence="11" type="ORF">CW740_10325</name>
</gene>
<dbReference type="EMBL" id="CP025120">
    <property type="protein sequence ID" value="AUD79616.1"/>
    <property type="molecule type" value="Genomic_DNA"/>
</dbReference>
<keyword evidence="4 10" id="KW-0460">Magnesium</keyword>
<organism evidence="11 12">
    <name type="scientific">Kangiella profundi</name>
    <dbReference type="NCBI Taxonomy" id="1561924"/>
    <lineage>
        <taxon>Bacteria</taxon>
        <taxon>Pseudomonadati</taxon>
        <taxon>Pseudomonadota</taxon>
        <taxon>Gammaproteobacteria</taxon>
        <taxon>Kangiellales</taxon>
        <taxon>Kangiellaceae</taxon>
        <taxon>Kangiella</taxon>
    </lineage>
</organism>
<keyword evidence="9 10" id="KW-0170">Cobalt</keyword>
<keyword evidence="8 10" id="KW-0664">Pyridoxine biosynthesis</keyword>
<evidence type="ECO:0000256" key="8">
    <source>
        <dbReference type="ARBA" id="ARBA00023096"/>
    </source>
</evidence>
<feature type="binding site" evidence="10">
    <location>
        <position position="166"/>
    </location>
    <ligand>
        <name>a divalent metal cation</name>
        <dbReference type="ChEBI" id="CHEBI:60240"/>
        <note>ligand shared between dimeric partners</note>
    </ligand>
</feature>
<keyword evidence="7 10" id="KW-0520">NAD</keyword>
<evidence type="ECO:0000256" key="6">
    <source>
        <dbReference type="ARBA" id="ARBA00023002"/>
    </source>
</evidence>
<keyword evidence="3 10" id="KW-0862">Zinc</keyword>
<evidence type="ECO:0000313" key="11">
    <source>
        <dbReference type="EMBL" id="AUD79616.1"/>
    </source>
</evidence>
<feature type="binding site" evidence="10">
    <location>
        <position position="284"/>
    </location>
    <ligand>
        <name>substrate</name>
    </ligand>
</feature>
<feature type="binding site" evidence="10">
    <location>
        <position position="211"/>
    </location>
    <ligand>
        <name>a divalent metal cation</name>
        <dbReference type="ChEBI" id="CHEBI:60240"/>
        <note>ligand shared between dimeric partners</note>
    </ligand>
</feature>
<evidence type="ECO:0000256" key="10">
    <source>
        <dbReference type="HAMAP-Rule" id="MF_00536"/>
    </source>
</evidence>
<dbReference type="GO" id="GO:0005737">
    <property type="term" value="C:cytoplasm"/>
    <property type="evidence" value="ECO:0007669"/>
    <property type="project" value="UniProtKB-SubCell"/>
</dbReference>
<feature type="binding site" evidence="10">
    <location>
        <position position="275"/>
    </location>
    <ligand>
        <name>substrate</name>
    </ligand>
</feature>
<evidence type="ECO:0000256" key="2">
    <source>
        <dbReference type="ARBA" id="ARBA00022723"/>
    </source>
</evidence>
<accession>A0A2K9AGU5</accession>
<dbReference type="AlphaFoldDB" id="A0A2K9AGU5"/>
<comment type="subunit">
    <text evidence="10">Homodimer.</text>
</comment>
<dbReference type="PANTHER" id="PTHR30004:SF5">
    <property type="entry name" value="4-HYDROXYTHREONINE-4-PHOSPHATE DEHYDROGENASE"/>
    <property type="match status" value="1"/>
</dbReference>
<comment type="subcellular location">
    <subcellularLocation>
        <location evidence="10">Cytoplasm</location>
    </subcellularLocation>
</comment>
<feature type="binding site" evidence="10">
    <location>
        <position position="136"/>
    </location>
    <ligand>
        <name>substrate</name>
    </ligand>
</feature>
<evidence type="ECO:0000313" key="12">
    <source>
        <dbReference type="Proteomes" id="UP000232693"/>
    </source>
</evidence>
<evidence type="ECO:0000256" key="1">
    <source>
        <dbReference type="ARBA" id="ARBA00022490"/>
    </source>
</evidence>
<evidence type="ECO:0000256" key="3">
    <source>
        <dbReference type="ARBA" id="ARBA00022833"/>
    </source>
</evidence>
<comment type="miscellaneous">
    <text evidence="10">The active site is located at the dimer interface.</text>
</comment>
<protein>
    <recommendedName>
        <fullName evidence="10">4-hydroxythreonine-4-phosphate dehydrogenase</fullName>
        <ecNumber evidence="10">1.1.1.262</ecNumber>
    </recommendedName>
    <alternativeName>
        <fullName evidence="10">4-(phosphohydroxy)-L-threonine dehydrogenase</fullName>
    </alternativeName>
</protein>
<dbReference type="GO" id="GO:0050897">
    <property type="term" value="F:cobalt ion binding"/>
    <property type="evidence" value="ECO:0007669"/>
    <property type="project" value="UniProtKB-UniRule"/>
</dbReference>
<feature type="binding site" evidence="10">
    <location>
        <position position="137"/>
    </location>
    <ligand>
        <name>substrate</name>
    </ligand>
</feature>
<keyword evidence="5 10" id="KW-0521">NADP</keyword>
<dbReference type="GO" id="GO:0050570">
    <property type="term" value="F:4-hydroxythreonine-4-phosphate dehydrogenase activity"/>
    <property type="evidence" value="ECO:0007669"/>
    <property type="project" value="UniProtKB-UniRule"/>
</dbReference>
<evidence type="ECO:0000256" key="9">
    <source>
        <dbReference type="ARBA" id="ARBA00023285"/>
    </source>
</evidence>
<reference evidence="11 12" key="1">
    <citation type="submission" date="2017-12" db="EMBL/GenBank/DDBJ databases">
        <title>Kangiella profundi FT102 completed genome.</title>
        <authorList>
            <person name="Xu J."/>
            <person name="Wang J."/>
            <person name="Lu Y."/>
        </authorList>
    </citation>
    <scope>NUCLEOTIDE SEQUENCE [LARGE SCALE GENOMIC DNA]</scope>
    <source>
        <strain evidence="11 12">FT102</strain>
    </source>
</reference>
<dbReference type="InterPro" id="IPR005255">
    <property type="entry name" value="PdxA_fam"/>
</dbReference>
<sequence>MIKPARILITAGEPAGIGPEIVIKLAQLEHSDQLLVCASPTLLKETAQQLQLPLTLSEFDPAQAPSAHQKAHLWVVPVELQAPAVAGSLNQANSAYVIKTLKIAHQLASENRVDAILTGPVHKGIINQAGLSFTGHTEFFAEKSQVSKVVMMLATEGLRVALATTHLPLKAVPDAITPQLLNQVIRILIQDLQSKFALERPKILVCGLNPHAGEDGHLGSEEIETIIPTLERLRAEVNAELIGPVPADTAFQPKFLQQVDTVLAMYHDQGLPTLKYKGFGKAINLTLGLPYIRTSVDHGTGLDIAGKNLADIGSMQYALQFTQQLIRNSKSN</sequence>
<dbReference type="UniPathway" id="UPA00244">
    <property type="reaction ID" value="UER00312"/>
</dbReference>
<evidence type="ECO:0000256" key="4">
    <source>
        <dbReference type="ARBA" id="ARBA00022842"/>
    </source>
</evidence>
<keyword evidence="1 10" id="KW-0963">Cytoplasm</keyword>
<dbReference type="PANTHER" id="PTHR30004">
    <property type="entry name" value="4-HYDROXYTHREONINE-4-PHOSPHATE DEHYDROGENASE"/>
    <property type="match status" value="1"/>
</dbReference>
<dbReference type="InterPro" id="IPR037510">
    <property type="entry name" value="PdxA"/>
</dbReference>
<feature type="binding site" evidence="10">
    <location>
        <position position="293"/>
    </location>
    <ligand>
        <name>substrate</name>
    </ligand>
</feature>